<reference evidence="4 5" key="1">
    <citation type="journal article" date="2013" name="Genome Biol.">
        <title>Genome of Acanthamoeba castellanii highlights extensive lateral gene transfer and early evolution of tyrosine kinase signaling.</title>
        <authorList>
            <person name="Clarke M."/>
            <person name="Lohan A.J."/>
            <person name="Liu B."/>
            <person name="Lagkouvardos I."/>
            <person name="Roy S."/>
            <person name="Zafar N."/>
            <person name="Bertelli C."/>
            <person name="Schilde C."/>
            <person name="Kianianmomeni A."/>
            <person name="Burglin T.R."/>
            <person name="Frech C."/>
            <person name="Turcotte B."/>
            <person name="Kopec K.O."/>
            <person name="Synnott J.M."/>
            <person name="Choo C."/>
            <person name="Paponov I."/>
            <person name="Finkler A."/>
            <person name="Soon Heng Tan C."/>
            <person name="Hutchins A.P."/>
            <person name="Weinmeier T."/>
            <person name="Rattei T."/>
            <person name="Chu J.S."/>
            <person name="Gimenez G."/>
            <person name="Irimia M."/>
            <person name="Rigden D.J."/>
            <person name="Fitzpatrick D.A."/>
            <person name="Lorenzo-Morales J."/>
            <person name="Bateman A."/>
            <person name="Chiu C.H."/>
            <person name="Tang P."/>
            <person name="Hegemann P."/>
            <person name="Fromm H."/>
            <person name="Raoult D."/>
            <person name="Greub G."/>
            <person name="Miranda-Saavedra D."/>
            <person name="Chen N."/>
            <person name="Nash P."/>
            <person name="Ginger M.L."/>
            <person name="Horn M."/>
            <person name="Schaap P."/>
            <person name="Caler L."/>
            <person name="Loftus B."/>
        </authorList>
    </citation>
    <scope>NUCLEOTIDE SEQUENCE [LARGE SCALE GENOMIC DNA]</scope>
    <source>
        <strain evidence="4 5">Neff</strain>
    </source>
</reference>
<dbReference type="OrthoDB" id="203381at2759"/>
<evidence type="ECO:0000256" key="1">
    <source>
        <dbReference type="ARBA" id="ARBA00005578"/>
    </source>
</evidence>
<dbReference type="Pfam" id="PF01722">
    <property type="entry name" value="BolA"/>
    <property type="match status" value="1"/>
</dbReference>
<evidence type="ECO:0000313" key="4">
    <source>
        <dbReference type="EMBL" id="ELR16169.1"/>
    </source>
</evidence>
<dbReference type="InterPro" id="IPR052275">
    <property type="entry name" value="Mt_Fe-S_assembly_factor"/>
</dbReference>
<protein>
    <submittedName>
        <fullName evidence="4">Uncharacterized protein</fullName>
    </submittedName>
</protein>
<comment type="similarity">
    <text evidence="1 2">Belongs to the BolA/IbaG family.</text>
</comment>
<dbReference type="Gene3D" id="3.10.20.90">
    <property type="entry name" value="Phosphatidylinositol 3-kinase Catalytic Subunit, Chain A, domain 1"/>
    <property type="match status" value="1"/>
</dbReference>
<evidence type="ECO:0000256" key="3">
    <source>
        <dbReference type="SAM" id="MobiDB-lite"/>
    </source>
</evidence>
<gene>
    <name evidence="4" type="ORF">ACA1_178080</name>
</gene>
<name>L8GSK5_ACACF</name>
<dbReference type="GeneID" id="14916886"/>
<dbReference type="SUPFAM" id="SSF82657">
    <property type="entry name" value="BolA-like"/>
    <property type="match status" value="1"/>
</dbReference>
<organism evidence="4 5">
    <name type="scientific">Acanthamoeba castellanii (strain ATCC 30010 / Neff)</name>
    <dbReference type="NCBI Taxonomy" id="1257118"/>
    <lineage>
        <taxon>Eukaryota</taxon>
        <taxon>Amoebozoa</taxon>
        <taxon>Discosea</taxon>
        <taxon>Longamoebia</taxon>
        <taxon>Centramoebida</taxon>
        <taxon>Acanthamoebidae</taxon>
        <taxon>Acanthamoeba</taxon>
    </lineage>
</organism>
<dbReference type="VEuPathDB" id="AmoebaDB:ACA1_178080"/>
<dbReference type="KEGG" id="acan:ACA1_178080"/>
<feature type="compositionally biased region" description="Low complexity" evidence="3">
    <location>
        <begin position="69"/>
        <end position="82"/>
    </location>
</feature>
<accession>L8GSK5</accession>
<keyword evidence="5" id="KW-1185">Reference proteome</keyword>
<feature type="region of interest" description="Disordered" evidence="3">
    <location>
        <begin position="58"/>
        <end position="88"/>
    </location>
</feature>
<evidence type="ECO:0000256" key="2">
    <source>
        <dbReference type="RuleBase" id="RU003860"/>
    </source>
</evidence>
<proteinExistence type="inferred from homology"/>
<dbReference type="PANTHER" id="PTHR46188:SF1">
    <property type="entry name" value="BOLA-LIKE PROTEIN 3"/>
    <property type="match status" value="1"/>
</dbReference>
<dbReference type="AlphaFoldDB" id="L8GSK5"/>
<dbReference type="EMBL" id="KB008006">
    <property type="protein sequence ID" value="ELR16169.1"/>
    <property type="molecule type" value="Genomic_DNA"/>
</dbReference>
<dbReference type="InterPro" id="IPR002634">
    <property type="entry name" value="BolA"/>
</dbReference>
<dbReference type="RefSeq" id="XP_004338182.1">
    <property type="nucleotide sequence ID" value="XM_004338134.1"/>
</dbReference>
<sequence length="159" mass="16826">MMMRRGVLRIAPSGALTTNKAFVAAPAASRVLSAARFLSTAPPGVYLLVQRGPLDIEEPRMAGRGGGCDSSSSSSSSSSGTGSREERIRDLLTKELQPSQLRVIDHSGGCAGGTIELFVEAQAFAGKSLVAQHKWVKTLLKDEIRDVHAITLQTALPPQ</sequence>
<dbReference type="GO" id="GO:0005759">
    <property type="term" value="C:mitochondrial matrix"/>
    <property type="evidence" value="ECO:0007669"/>
    <property type="project" value="TreeGrafter"/>
</dbReference>
<dbReference type="InterPro" id="IPR036065">
    <property type="entry name" value="BolA-like_sf"/>
</dbReference>
<dbReference type="PANTHER" id="PTHR46188">
    <property type="entry name" value="BOLA-LIKE PROTEIN 3"/>
    <property type="match status" value="1"/>
</dbReference>
<evidence type="ECO:0000313" key="5">
    <source>
        <dbReference type="Proteomes" id="UP000011083"/>
    </source>
</evidence>
<dbReference type="Proteomes" id="UP000011083">
    <property type="component" value="Unassembled WGS sequence"/>
</dbReference>
<dbReference type="STRING" id="1257118.L8GSK5"/>